<evidence type="ECO:0000256" key="8">
    <source>
        <dbReference type="ARBA" id="ARBA00023002"/>
    </source>
</evidence>
<evidence type="ECO:0000256" key="12">
    <source>
        <dbReference type="ARBA" id="ARBA00048032"/>
    </source>
</evidence>
<feature type="active site" description="Proton acceptor" evidence="13">
    <location>
        <position position="318"/>
    </location>
</feature>
<evidence type="ECO:0000256" key="1">
    <source>
        <dbReference type="ARBA" id="ARBA00001935"/>
    </source>
</evidence>
<dbReference type="GO" id="GO:0005507">
    <property type="term" value="F:copper ion binding"/>
    <property type="evidence" value="ECO:0007669"/>
    <property type="project" value="InterPro"/>
</dbReference>
<keyword evidence="6 15" id="KW-0479">Metal-binding</keyword>
<evidence type="ECO:0000256" key="10">
    <source>
        <dbReference type="ARBA" id="ARBA00023157"/>
    </source>
</evidence>
<dbReference type="InterPro" id="IPR000269">
    <property type="entry name" value="Cu_amine_oxidase"/>
</dbReference>
<evidence type="ECO:0000256" key="2">
    <source>
        <dbReference type="ARBA" id="ARBA00001936"/>
    </source>
</evidence>
<dbReference type="InterPro" id="IPR015798">
    <property type="entry name" value="Cu_amine_oxidase_C"/>
</dbReference>
<dbReference type="InterPro" id="IPR049948">
    <property type="entry name" value="Cu_Am_ox_TPQ-bd"/>
</dbReference>
<comment type="cofactor">
    <cofactor evidence="1">
        <name>Cu cation</name>
        <dbReference type="ChEBI" id="CHEBI:23378"/>
    </cofactor>
</comment>
<evidence type="ECO:0000256" key="3">
    <source>
        <dbReference type="ARBA" id="ARBA00001947"/>
    </source>
</evidence>
<dbReference type="Gene3D" id="2.70.98.20">
    <property type="entry name" value="Copper amine oxidase, catalytic domain"/>
    <property type="match status" value="1"/>
</dbReference>
<dbReference type="InterPro" id="IPR016182">
    <property type="entry name" value="Cu_amine_oxidase_N-reg"/>
</dbReference>
<dbReference type="NCBIfam" id="NF008559">
    <property type="entry name" value="PRK11504.1"/>
    <property type="match status" value="1"/>
</dbReference>
<evidence type="ECO:0000256" key="13">
    <source>
        <dbReference type="PIRSR" id="PIRSR600269-50"/>
    </source>
</evidence>
<keyword evidence="10" id="KW-1015">Disulfide bond</keyword>
<reference evidence="19 20" key="1">
    <citation type="journal article" date="2016" name="Genome Biol. Evol.">
        <title>Divergent and convergent evolution of fungal pathogenicity.</title>
        <authorList>
            <person name="Shang Y."/>
            <person name="Xiao G."/>
            <person name="Zheng P."/>
            <person name="Cen K."/>
            <person name="Zhan S."/>
            <person name="Wang C."/>
        </authorList>
    </citation>
    <scope>NUCLEOTIDE SEQUENCE [LARGE SCALE GENOMIC DNA]</scope>
    <source>
        <strain evidence="19 20">ARSEF 7405</strain>
    </source>
</reference>
<comment type="cofactor">
    <cofactor evidence="3">
        <name>Zn(2+)</name>
        <dbReference type="ChEBI" id="CHEBI:29105"/>
    </cofactor>
</comment>
<dbReference type="FunFam" id="2.70.98.20:FF:000001">
    <property type="entry name" value="Amine oxidase"/>
    <property type="match status" value="1"/>
</dbReference>
<dbReference type="InterPro" id="IPR036460">
    <property type="entry name" value="Cu_amine_oxidase_C_sf"/>
</dbReference>
<dbReference type="GO" id="GO:0009308">
    <property type="term" value="P:amine metabolic process"/>
    <property type="evidence" value="ECO:0007669"/>
    <property type="project" value="UniProtKB-UniRule"/>
</dbReference>
<dbReference type="Gene3D" id="3.10.450.40">
    <property type="match status" value="2"/>
</dbReference>
<dbReference type="PROSITE" id="PS01165">
    <property type="entry name" value="COPPER_AMINE_OXID_2"/>
    <property type="match status" value="1"/>
</dbReference>
<dbReference type="Pfam" id="PF02727">
    <property type="entry name" value="Cu_amine_oxidN2"/>
    <property type="match status" value="1"/>
</dbReference>
<dbReference type="Proteomes" id="UP000242877">
    <property type="component" value="Unassembled WGS sequence"/>
</dbReference>
<comment type="catalytic activity">
    <reaction evidence="12">
        <text>a primary methyl amine + O2 + H2O = an aldehyde + H2O2 + NH4(+)</text>
        <dbReference type="Rhea" id="RHEA:16153"/>
        <dbReference type="ChEBI" id="CHEBI:15377"/>
        <dbReference type="ChEBI" id="CHEBI:15379"/>
        <dbReference type="ChEBI" id="CHEBI:16240"/>
        <dbReference type="ChEBI" id="CHEBI:17478"/>
        <dbReference type="ChEBI" id="CHEBI:28938"/>
        <dbReference type="ChEBI" id="CHEBI:228804"/>
        <dbReference type="EC" id="1.4.3.21"/>
    </reaction>
</comment>
<evidence type="ECO:0000259" key="17">
    <source>
        <dbReference type="Pfam" id="PF02727"/>
    </source>
</evidence>
<feature type="domain" description="Copper amine oxidase N2-terminal" evidence="17">
    <location>
        <begin position="21"/>
        <end position="104"/>
    </location>
</feature>
<name>A0A168DSE3_9EURO</name>
<comment type="caution">
    <text evidence="19">The sequence shown here is derived from an EMBL/GenBank/DDBJ whole genome shotgun (WGS) entry which is preliminary data.</text>
</comment>
<keyword evidence="11" id="KW-0464">Manganese</keyword>
<dbReference type="VEuPathDB" id="FungiDB:AAP_00318"/>
<gene>
    <name evidence="19" type="ORF">AAP_00318</name>
</gene>
<comment type="subunit">
    <text evidence="5">Homodimer.</text>
</comment>
<feature type="domain" description="Copper amine oxidase N3-terminal" evidence="18">
    <location>
        <begin position="114"/>
        <end position="215"/>
    </location>
</feature>
<evidence type="ECO:0000256" key="9">
    <source>
        <dbReference type="ARBA" id="ARBA00023008"/>
    </source>
</evidence>
<proteinExistence type="inferred from homology"/>
<comment type="cofactor">
    <cofactor evidence="2">
        <name>Mn(2+)</name>
        <dbReference type="ChEBI" id="CHEBI:29035"/>
    </cofactor>
</comment>
<dbReference type="PROSITE" id="PS01164">
    <property type="entry name" value="COPPER_AMINE_OXID_1"/>
    <property type="match status" value="1"/>
</dbReference>
<sequence length="688" mass="77636">MVLNRLEQLSKQVDASASPPHPFDPLSATEIERAADIVRAVHSDKDIYFNTITVQEPRKEEMKAWLANPTAASRPRRKAEVVVISKLTTRSFDAIVDLESSRIELWIELENQQPIITGHELKHLEIVARSDPKIIEQCGIIGIPPEDMHKVYIDGWTIGYDERFGSNVRLQQAIMYYRPHVDDCQYTYPLDFCPLYDPIKEQFVHIDIPKVRRPLSKAPPNNYHVADVEKNGGYRDTVKPIHITQPEGVSFSFEGRYINWQNWKMHVGFNYREGLVLSDLSFNDKGEVRPIMYRLSLAEMVVPYGCPEHPHQRKHAFDLGEYGGGYLTNSLTLGCDCKGAIHYMDASFVKPDGSAHTTKNAICIHEEDAGILFKHTDFRDGSVIVTRGIKLIISQIFTAGNYEYCIYFVFHMDGTIQLDVKLTGILNTYAMNPDEDTHGYGTQVYPGVNAHNHQHIFCLRIDPNLDGDKNTIVQTDAARGPAPVGSEENKWGNAFYAKKTKLRTVLEGIQDYDGTTSRTWDIVNENRLNPYSGKPVSYKLVSRESVPLMPAPGGLVWGRAGFARHTIHVTPYKDDQLYPAGRHVPQTSGKPSKGLPEWIEENPNASIENTDIVLWHTFGITHFPSPEDFPVMPAEPMSLLLRPRHFFKRNPVLDVKPSYAKTPSQVAAGVEPNCCSIGSKKDDKSVNV</sequence>
<keyword evidence="20" id="KW-1185">Reference proteome</keyword>
<dbReference type="InterPro" id="IPR015802">
    <property type="entry name" value="Cu_amine_oxidase_N3"/>
</dbReference>
<keyword evidence="7 13" id="KW-0801">TPQ</keyword>
<accession>A0A168DSE3</accession>
<evidence type="ECO:0000256" key="11">
    <source>
        <dbReference type="ARBA" id="ARBA00023211"/>
    </source>
</evidence>
<dbReference type="PANTHER" id="PTHR10638:SF86">
    <property type="entry name" value="COPPER AMINE OXIDASE 1-RELATED"/>
    <property type="match status" value="1"/>
</dbReference>
<evidence type="ECO:0000256" key="4">
    <source>
        <dbReference type="ARBA" id="ARBA00007983"/>
    </source>
</evidence>
<comment type="cofactor">
    <cofactor evidence="15">
        <name>Cu cation</name>
        <dbReference type="ChEBI" id="CHEBI:23378"/>
    </cofactor>
    <text evidence="15">Contains 1 topaquinone per subunit.</text>
</comment>
<evidence type="ECO:0000256" key="6">
    <source>
        <dbReference type="ARBA" id="ARBA00022723"/>
    </source>
</evidence>
<dbReference type="GO" id="GO:0008131">
    <property type="term" value="F:primary methylamine oxidase activity"/>
    <property type="evidence" value="ECO:0007669"/>
    <property type="project" value="UniProtKB-EC"/>
</dbReference>
<evidence type="ECO:0000313" key="19">
    <source>
        <dbReference type="EMBL" id="KZZ98057.1"/>
    </source>
</evidence>
<evidence type="ECO:0000256" key="14">
    <source>
        <dbReference type="PIRSR" id="PIRSR600269-51"/>
    </source>
</evidence>
<evidence type="ECO:0000259" key="18">
    <source>
        <dbReference type="Pfam" id="PF02728"/>
    </source>
</evidence>
<evidence type="ECO:0000259" key="16">
    <source>
        <dbReference type="Pfam" id="PF01179"/>
    </source>
</evidence>
<comment type="similarity">
    <text evidence="4 15">Belongs to the copper/topaquinone oxidase family.</text>
</comment>
<keyword evidence="8 15" id="KW-0560">Oxidoreductase</keyword>
<feature type="active site" description="Schiff-base intermediate with substrate; via topaquinone" evidence="13">
    <location>
        <position position="402"/>
    </location>
</feature>
<evidence type="ECO:0000256" key="15">
    <source>
        <dbReference type="RuleBase" id="RU000672"/>
    </source>
</evidence>
<evidence type="ECO:0000256" key="7">
    <source>
        <dbReference type="ARBA" id="ARBA00022772"/>
    </source>
</evidence>
<dbReference type="SUPFAM" id="SSF49998">
    <property type="entry name" value="Amine oxidase catalytic domain"/>
    <property type="match status" value="1"/>
</dbReference>
<dbReference type="GO" id="GO:0048038">
    <property type="term" value="F:quinone binding"/>
    <property type="evidence" value="ECO:0007669"/>
    <property type="project" value="InterPro"/>
</dbReference>
<dbReference type="InterPro" id="IPR049947">
    <property type="entry name" value="Cu_Am_Ox_Cu-bd"/>
</dbReference>
<dbReference type="Pfam" id="PF01179">
    <property type="entry name" value="Cu_amine_oxid"/>
    <property type="match status" value="1"/>
</dbReference>
<comment type="PTM">
    <text evidence="14 15">Topaquinone (TPQ) is generated by copper-dependent autoxidation of a specific tyrosyl residue.</text>
</comment>
<dbReference type="EMBL" id="AZGZ01000001">
    <property type="protein sequence ID" value="KZZ98057.1"/>
    <property type="molecule type" value="Genomic_DNA"/>
</dbReference>
<dbReference type="PANTHER" id="PTHR10638">
    <property type="entry name" value="COPPER AMINE OXIDASE"/>
    <property type="match status" value="1"/>
</dbReference>
<feature type="modified residue" description="2',4',5'-topaquinone" evidence="14">
    <location>
        <position position="402"/>
    </location>
</feature>
<evidence type="ECO:0000256" key="5">
    <source>
        <dbReference type="ARBA" id="ARBA00011738"/>
    </source>
</evidence>
<evidence type="ECO:0000313" key="20">
    <source>
        <dbReference type="Proteomes" id="UP000242877"/>
    </source>
</evidence>
<dbReference type="InterPro" id="IPR015800">
    <property type="entry name" value="Cu_amine_oxidase_N2"/>
</dbReference>
<keyword evidence="9 15" id="KW-0186">Copper</keyword>
<feature type="domain" description="Copper amine oxidase catalytic" evidence="16">
    <location>
        <begin position="241"/>
        <end position="653"/>
    </location>
</feature>
<dbReference type="SUPFAM" id="SSF54416">
    <property type="entry name" value="Amine oxidase N-terminal region"/>
    <property type="match status" value="2"/>
</dbReference>
<organism evidence="19 20">
    <name type="scientific">Ascosphaera apis ARSEF 7405</name>
    <dbReference type="NCBI Taxonomy" id="392613"/>
    <lineage>
        <taxon>Eukaryota</taxon>
        <taxon>Fungi</taxon>
        <taxon>Dikarya</taxon>
        <taxon>Ascomycota</taxon>
        <taxon>Pezizomycotina</taxon>
        <taxon>Eurotiomycetes</taxon>
        <taxon>Eurotiomycetidae</taxon>
        <taxon>Onygenales</taxon>
        <taxon>Ascosphaeraceae</taxon>
        <taxon>Ascosphaera</taxon>
    </lineage>
</organism>
<dbReference type="FunFam" id="3.10.450.40:FF:000014">
    <property type="entry name" value="Peroxisomal primary amine oxidase"/>
    <property type="match status" value="1"/>
</dbReference>
<dbReference type="AlphaFoldDB" id="A0A168DSE3"/>
<dbReference type="OrthoDB" id="5379943at2759"/>
<dbReference type="Pfam" id="PF02728">
    <property type="entry name" value="Cu_amine_oxidN3"/>
    <property type="match status" value="1"/>
</dbReference>
<protein>
    <recommendedName>
        <fullName evidence="15">Amine oxidase</fullName>
        <ecNumber evidence="15">1.4.3.-</ecNumber>
    </recommendedName>
</protein>
<dbReference type="EC" id="1.4.3.-" evidence="15"/>